<dbReference type="Proteomes" id="UP000008312">
    <property type="component" value="Unassembled WGS sequence"/>
</dbReference>
<evidence type="ECO:0000256" key="4">
    <source>
        <dbReference type="ARBA" id="ARBA00022840"/>
    </source>
</evidence>
<keyword evidence="3" id="KW-0547">Nucleotide-binding</keyword>
<dbReference type="GeneID" id="24917403"/>
<dbReference type="PANTHER" id="PTHR43033">
    <property type="entry name" value="TRNA(ILE)-LYSIDINE SYNTHASE-RELATED"/>
    <property type="match status" value="1"/>
</dbReference>
<dbReference type="GO" id="GO:0016879">
    <property type="term" value="F:ligase activity, forming carbon-nitrogen bonds"/>
    <property type="evidence" value="ECO:0007669"/>
    <property type="project" value="InterPro"/>
</dbReference>
<reference evidence="7" key="1">
    <citation type="submission" date="2010-02" db="EMBL/GenBank/DDBJ databases">
        <title>Sequencing and annotation of the Blastocystis hominis genome.</title>
        <authorList>
            <person name="Wincker P."/>
        </authorList>
    </citation>
    <scope>NUCLEOTIDE SEQUENCE</scope>
    <source>
        <strain evidence="7">Singapore isolate B</strain>
    </source>
</reference>
<dbReference type="GO" id="GO:0008033">
    <property type="term" value="P:tRNA processing"/>
    <property type="evidence" value="ECO:0007669"/>
    <property type="project" value="UniProtKB-KW"/>
</dbReference>
<dbReference type="EMBL" id="FN668638">
    <property type="protein sequence ID" value="CBK19631.2"/>
    <property type="molecule type" value="Genomic_DNA"/>
</dbReference>
<dbReference type="PANTHER" id="PTHR43033:SF1">
    <property type="entry name" value="TRNA(ILE)-LYSIDINE SYNTHASE-RELATED"/>
    <property type="match status" value="1"/>
</dbReference>
<dbReference type="InterPro" id="IPR012094">
    <property type="entry name" value="tRNA_Ile_lys_synt"/>
</dbReference>
<dbReference type="AlphaFoldDB" id="D8LUZ2"/>
<dbReference type="SUPFAM" id="SSF52402">
    <property type="entry name" value="Adenine nucleotide alpha hydrolases-like"/>
    <property type="match status" value="1"/>
</dbReference>
<dbReference type="RefSeq" id="XP_012893679.1">
    <property type="nucleotide sequence ID" value="XM_013038225.1"/>
</dbReference>
<keyword evidence="2" id="KW-0819">tRNA processing</keyword>
<gene>
    <name evidence="7" type="ORF">GSBLH_T00000081001</name>
</gene>
<evidence type="ECO:0000313" key="8">
    <source>
        <dbReference type="Proteomes" id="UP000008312"/>
    </source>
</evidence>
<organism evidence="7">
    <name type="scientific">Blastocystis hominis</name>
    <dbReference type="NCBI Taxonomy" id="12968"/>
    <lineage>
        <taxon>Eukaryota</taxon>
        <taxon>Sar</taxon>
        <taxon>Stramenopiles</taxon>
        <taxon>Bigyra</taxon>
        <taxon>Opalozoa</taxon>
        <taxon>Opalinata</taxon>
        <taxon>Blastocystidae</taxon>
        <taxon>Blastocystis</taxon>
    </lineage>
</organism>
<dbReference type="OrthoDB" id="198857at2759"/>
<evidence type="ECO:0000259" key="6">
    <source>
        <dbReference type="Pfam" id="PF01171"/>
    </source>
</evidence>
<evidence type="ECO:0000256" key="5">
    <source>
        <dbReference type="SAM" id="MobiDB-lite"/>
    </source>
</evidence>
<proteinExistence type="predicted"/>
<dbReference type="Gene3D" id="3.40.50.620">
    <property type="entry name" value="HUPs"/>
    <property type="match status" value="1"/>
</dbReference>
<dbReference type="GO" id="GO:0005524">
    <property type="term" value="F:ATP binding"/>
    <property type="evidence" value="ECO:0007669"/>
    <property type="project" value="UniProtKB-KW"/>
</dbReference>
<evidence type="ECO:0000256" key="2">
    <source>
        <dbReference type="ARBA" id="ARBA00022694"/>
    </source>
</evidence>
<evidence type="ECO:0000256" key="3">
    <source>
        <dbReference type="ARBA" id="ARBA00022741"/>
    </source>
</evidence>
<protein>
    <recommendedName>
        <fullName evidence="6">tRNA(Ile)-lysidine/2-thiocytidine synthase N-terminal domain-containing protein</fullName>
    </recommendedName>
</protein>
<name>D8LUZ2_BLAHO</name>
<evidence type="ECO:0000313" key="7">
    <source>
        <dbReference type="EMBL" id="CBK19631.2"/>
    </source>
</evidence>
<evidence type="ECO:0000256" key="1">
    <source>
        <dbReference type="ARBA" id="ARBA00022598"/>
    </source>
</evidence>
<keyword evidence="1" id="KW-0436">Ligase</keyword>
<feature type="region of interest" description="Disordered" evidence="5">
    <location>
        <begin position="118"/>
        <end position="142"/>
    </location>
</feature>
<dbReference type="InterPro" id="IPR011063">
    <property type="entry name" value="TilS/TtcA_N"/>
</dbReference>
<accession>D8LUZ2</accession>
<dbReference type="Pfam" id="PF01171">
    <property type="entry name" value="ATP_bind_3"/>
    <property type="match status" value="1"/>
</dbReference>
<keyword evidence="8" id="KW-1185">Reference proteome</keyword>
<sequence length="190" mass="21424">MRLFRGSGIAGLACMKQIQTMDDGTRRIRPLLYQSKASLEATCKERNVPFVLDPSNLDLTYDRNRIRSGVQQLKSNGSLQGPMLLEAIAYFQSVRFYCRCCDRIRFAKGWNWRQSDTSSTAVNTMQTSESADSMPPNSQKLRSPTSLPVCSFVFHSLQCCGGSALESAARRHLRSERSAVLQRLSCETRR</sequence>
<keyword evidence="4" id="KW-0067">ATP-binding</keyword>
<feature type="domain" description="tRNA(Ile)-lysidine/2-thiocytidine synthase N-terminal" evidence="6">
    <location>
        <begin position="1"/>
        <end position="68"/>
    </location>
</feature>
<dbReference type="InterPro" id="IPR014729">
    <property type="entry name" value="Rossmann-like_a/b/a_fold"/>
</dbReference>
<dbReference type="InParanoid" id="D8LUZ2"/>